<accession>F0TA41</accession>
<keyword evidence="1" id="KW-1133">Transmembrane helix</keyword>
<name>F0TA41_METLA</name>
<keyword evidence="1" id="KW-0472">Membrane</keyword>
<evidence type="ECO:0000259" key="2">
    <source>
        <dbReference type="Pfam" id="PF03703"/>
    </source>
</evidence>
<evidence type="ECO:0000313" key="4">
    <source>
        <dbReference type="Proteomes" id="UP000007490"/>
    </source>
</evidence>
<evidence type="ECO:0000256" key="1">
    <source>
        <dbReference type="SAM" id="Phobius"/>
    </source>
</evidence>
<protein>
    <submittedName>
        <fullName evidence="3">Membrane-flanked domain DUF304</fullName>
    </submittedName>
</protein>
<dbReference type="InterPro" id="IPR005182">
    <property type="entry name" value="YdbS-like_PH"/>
</dbReference>
<dbReference type="AlphaFoldDB" id="F0TA41"/>
<feature type="domain" description="YdbS-like PH" evidence="2">
    <location>
        <begin position="90"/>
        <end position="166"/>
    </location>
</feature>
<reference evidence="4" key="1">
    <citation type="submission" date="2011-02" db="EMBL/GenBank/DDBJ databases">
        <title>Complete sequence of Methanobacterium sp. AL-21.</title>
        <authorList>
            <consortium name="US DOE Joint Genome Institute"/>
            <person name="Lucas S."/>
            <person name="Copeland A."/>
            <person name="Lapidus A."/>
            <person name="Cheng J.-F."/>
            <person name="Goodwin L."/>
            <person name="Pitluck S."/>
            <person name="Chertkov O."/>
            <person name="Detter J.C."/>
            <person name="Han C."/>
            <person name="Tapia R."/>
            <person name="Land M."/>
            <person name="Hauser L."/>
            <person name="Kyrpides N."/>
            <person name="Ivanova N."/>
            <person name="Mikhailova N."/>
            <person name="Pagani I."/>
            <person name="Cadillo-Quiroz H."/>
            <person name="Imachi H."/>
            <person name="Zinder S."/>
            <person name="Liu W."/>
            <person name="Woyke T."/>
        </authorList>
    </citation>
    <scope>NUCLEOTIDE SEQUENCE [LARGE SCALE GENOMIC DNA]</scope>
    <source>
        <strain evidence="4">AL-21</strain>
    </source>
</reference>
<feature type="transmembrane region" description="Helical" evidence="1">
    <location>
        <begin position="28"/>
        <end position="52"/>
    </location>
</feature>
<evidence type="ECO:0000313" key="3">
    <source>
        <dbReference type="EMBL" id="ADZ09991.1"/>
    </source>
</evidence>
<dbReference type="Pfam" id="PF03703">
    <property type="entry name" value="bPH_2"/>
    <property type="match status" value="1"/>
</dbReference>
<dbReference type="HOGENOM" id="CLU_094459_0_0_2"/>
<gene>
    <name evidence="3" type="ordered locus">Metbo_1768</name>
</gene>
<dbReference type="PANTHER" id="PTHR37938:SF1">
    <property type="entry name" value="BLL0215 PROTEIN"/>
    <property type="match status" value="1"/>
</dbReference>
<feature type="transmembrane region" description="Helical" evidence="1">
    <location>
        <begin position="64"/>
        <end position="85"/>
    </location>
</feature>
<dbReference type="Proteomes" id="UP000007490">
    <property type="component" value="Chromosome"/>
</dbReference>
<dbReference type="GeneID" id="10278225"/>
<dbReference type="EMBL" id="CP002551">
    <property type="protein sequence ID" value="ADZ09991.1"/>
    <property type="molecule type" value="Genomic_DNA"/>
</dbReference>
<organism evidence="3 4">
    <name type="scientific">Methanobacterium lacus (strain AL-21)</name>
    <dbReference type="NCBI Taxonomy" id="877455"/>
    <lineage>
        <taxon>Archaea</taxon>
        <taxon>Methanobacteriati</taxon>
        <taxon>Methanobacteriota</taxon>
        <taxon>Methanomada group</taxon>
        <taxon>Methanobacteria</taxon>
        <taxon>Methanobacteriales</taxon>
        <taxon>Methanobacteriaceae</taxon>
        <taxon>Methanobacterium</taxon>
    </lineage>
</organism>
<dbReference type="OrthoDB" id="78147at2157"/>
<keyword evidence="4" id="KW-1185">Reference proteome</keyword>
<sequence length="193" mass="22624">MSMRRPTHPGEKILLKTRPQFISTLESAFIRLIILLLLLYFFTAIIGIFAAIQGRIDYLTTVPFVQYSTYVLLIIIAVLFFWILWNFLSWRSTWYTVTTQRVQIKSGVLSTKSVYIHFNKMQDIEVTQSLVQRISSSGDIEIFGGRDKTNLILEDIPKPNQVEDLINQRIEVLSREPESRASKRKERYDDERF</sequence>
<dbReference type="eggNOG" id="arCOG04619">
    <property type="taxonomic scope" value="Archaea"/>
</dbReference>
<proteinExistence type="predicted"/>
<dbReference type="RefSeq" id="WP_013645342.1">
    <property type="nucleotide sequence ID" value="NC_015216.1"/>
</dbReference>
<dbReference type="PANTHER" id="PTHR37938">
    <property type="entry name" value="BLL0215 PROTEIN"/>
    <property type="match status" value="1"/>
</dbReference>
<reference evidence="3 4" key="2">
    <citation type="journal article" date="2014" name="Int. J. Syst. Evol. Microbiol.">
        <title>Methanobacterium paludis sp. nov. and a novel strain of Methanobacterium lacus isolated from northern peatlands.</title>
        <authorList>
            <person name="Cadillo-Quiroz H."/>
            <person name="Brauer S.L."/>
            <person name="Goodson N."/>
            <person name="Yavitt J.B."/>
            <person name="Zinder S.H."/>
        </authorList>
    </citation>
    <scope>NUCLEOTIDE SEQUENCE [LARGE SCALE GENOMIC DNA]</scope>
    <source>
        <strain evidence="3 4">AL-21</strain>
    </source>
</reference>
<dbReference type="STRING" id="877455.Metbo_1768"/>
<dbReference type="KEGG" id="mel:Metbo_1768"/>
<keyword evidence="1" id="KW-0812">Transmembrane</keyword>